<dbReference type="Proteomes" id="UP000033684">
    <property type="component" value="Unassembled WGS sequence"/>
</dbReference>
<gene>
    <name evidence="1" type="ORF">VZ94_09610</name>
</gene>
<comment type="caution">
    <text evidence="1">The sequence shown here is derived from an EMBL/GenBank/DDBJ whole genome shotgun (WGS) entry which is preliminary data.</text>
</comment>
<evidence type="ECO:0000313" key="2">
    <source>
        <dbReference type="Proteomes" id="UP000033684"/>
    </source>
</evidence>
<dbReference type="EMBL" id="LAJX01000094">
    <property type="protein sequence ID" value="KJV06703.1"/>
    <property type="molecule type" value="Genomic_DNA"/>
</dbReference>
<sequence>MKVSSNLQARFLQALIAKLAHKNKAGDLLMKRTIFIPIDFSEASLHLIEHALLSVADDEAEIVLTHCFFLTDSIVELLFFE</sequence>
<reference evidence="1 2" key="2">
    <citation type="journal article" date="2016" name="Microb. Ecol.">
        <title>Genome Characteristics of a Novel Type I Methanotroph (Sn10-6) Isolated from a Flooded Indian Rice Field.</title>
        <authorList>
            <person name="Rahalkar M.C."/>
            <person name="Pandit P.S."/>
            <person name="Dhakephalkar P.K."/>
            <person name="Pore S."/>
            <person name="Arora P."/>
            <person name="Kapse N."/>
        </authorList>
    </citation>
    <scope>NUCLEOTIDE SEQUENCE [LARGE SCALE GENOMIC DNA]</scope>
    <source>
        <strain evidence="1 2">Sn10-6</strain>
    </source>
</reference>
<name>A0A0F3IJK7_9GAMM</name>
<accession>A0A0F3IJK7</accession>
<dbReference type="SUPFAM" id="SSF52402">
    <property type="entry name" value="Adenine nucleotide alpha hydrolases-like"/>
    <property type="match status" value="1"/>
</dbReference>
<evidence type="ECO:0000313" key="1">
    <source>
        <dbReference type="EMBL" id="KJV06703.1"/>
    </source>
</evidence>
<reference evidence="2" key="1">
    <citation type="submission" date="2015-03" db="EMBL/GenBank/DDBJ databases">
        <title>Draft genome sequence of a novel methanotroph (Sn10-6) isolated from flooded ricefield rhizosphere in India.</title>
        <authorList>
            <person name="Pandit P.S."/>
            <person name="Pore S.D."/>
            <person name="Arora P."/>
            <person name="Kapse N.G."/>
            <person name="Dhakephalkar P.K."/>
            <person name="Rahalkar M.C."/>
        </authorList>
    </citation>
    <scope>NUCLEOTIDE SEQUENCE [LARGE SCALE GENOMIC DNA]</scope>
    <source>
        <strain evidence="2">Sn10-6</strain>
    </source>
</reference>
<proteinExistence type="predicted"/>
<dbReference type="AlphaFoldDB" id="A0A0F3IJK7"/>
<keyword evidence="2" id="KW-1185">Reference proteome</keyword>
<organism evidence="1 2">
    <name type="scientific">Methylocucumis oryzae</name>
    <dbReference type="NCBI Taxonomy" id="1632867"/>
    <lineage>
        <taxon>Bacteria</taxon>
        <taxon>Pseudomonadati</taxon>
        <taxon>Pseudomonadota</taxon>
        <taxon>Gammaproteobacteria</taxon>
        <taxon>Methylococcales</taxon>
        <taxon>Methylococcaceae</taxon>
        <taxon>Methylocucumis</taxon>
    </lineage>
</organism>
<protein>
    <submittedName>
        <fullName evidence="1">Uncharacterized protein</fullName>
    </submittedName>
</protein>